<feature type="region of interest" description="Disordered" evidence="6">
    <location>
        <begin position="1"/>
        <end position="30"/>
    </location>
</feature>
<feature type="region of interest" description="Disordered" evidence="6">
    <location>
        <begin position="79"/>
        <end position="113"/>
    </location>
</feature>
<dbReference type="Proteomes" id="UP001194746">
    <property type="component" value="Unassembled WGS sequence"/>
</dbReference>
<protein>
    <recommendedName>
        <fullName evidence="7">Zn(2)-C6 fungal-type domain-containing protein</fullName>
    </recommendedName>
</protein>
<evidence type="ECO:0000259" key="7">
    <source>
        <dbReference type="PROSITE" id="PS50048"/>
    </source>
</evidence>
<dbReference type="PROSITE" id="PS00463">
    <property type="entry name" value="ZN2_CY6_FUNGAL_1"/>
    <property type="match status" value="1"/>
</dbReference>
<dbReference type="GO" id="GO:0003677">
    <property type="term" value="F:DNA binding"/>
    <property type="evidence" value="ECO:0007669"/>
    <property type="project" value="UniProtKB-KW"/>
</dbReference>
<evidence type="ECO:0000256" key="3">
    <source>
        <dbReference type="ARBA" id="ARBA00023125"/>
    </source>
</evidence>
<dbReference type="Pfam" id="PF00172">
    <property type="entry name" value="Zn_clus"/>
    <property type="match status" value="1"/>
</dbReference>
<reference evidence="8" key="1">
    <citation type="journal article" date="2019" name="Beilstein J. Org. Chem.">
        <title>Nanangenines: drimane sesquiterpenoids as the dominant metabolite cohort of a novel Australian fungus, Aspergillus nanangensis.</title>
        <authorList>
            <person name="Lacey H.J."/>
            <person name="Gilchrist C.L.M."/>
            <person name="Crombie A."/>
            <person name="Kalaitzis J.A."/>
            <person name="Vuong D."/>
            <person name="Rutledge P.J."/>
            <person name="Turner P."/>
            <person name="Pitt J.I."/>
            <person name="Lacey E."/>
            <person name="Chooi Y.H."/>
            <person name="Piggott A.M."/>
        </authorList>
    </citation>
    <scope>NUCLEOTIDE SEQUENCE</scope>
    <source>
        <strain evidence="8">MST-FP2251</strain>
    </source>
</reference>
<dbReference type="InterPro" id="IPR052761">
    <property type="entry name" value="Fungal_Detox/Toxin_TFs"/>
</dbReference>
<keyword evidence="9" id="KW-1185">Reference proteome</keyword>
<keyword evidence="1" id="KW-0479">Metal-binding</keyword>
<dbReference type="InterPro" id="IPR036864">
    <property type="entry name" value="Zn2-C6_fun-type_DNA-bd_sf"/>
</dbReference>
<dbReference type="InterPro" id="IPR001138">
    <property type="entry name" value="Zn2Cys6_DnaBD"/>
</dbReference>
<dbReference type="EMBL" id="VCAU01000009">
    <property type="protein sequence ID" value="KAF9892986.1"/>
    <property type="molecule type" value="Genomic_DNA"/>
</dbReference>
<dbReference type="SUPFAM" id="SSF57701">
    <property type="entry name" value="Zn2/Cys6 DNA-binding domain"/>
    <property type="match status" value="1"/>
</dbReference>
<evidence type="ECO:0000256" key="5">
    <source>
        <dbReference type="ARBA" id="ARBA00023242"/>
    </source>
</evidence>
<dbReference type="InterPro" id="IPR007219">
    <property type="entry name" value="XnlR_reg_dom"/>
</dbReference>
<dbReference type="PANTHER" id="PTHR47425:SF2">
    <property type="entry name" value="FARB-RELATED"/>
    <property type="match status" value="1"/>
</dbReference>
<dbReference type="PANTHER" id="PTHR47425">
    <property type="entry name" value="FARB-RELATED"/>
    <property type="match status" value="1"/>
</dbReference>
<sequence length="738" mass="83780">MAYKHLPRPNADPWSPSYSSRGVMTQTAPLGKKPTACVPCHERKVRCDSSLVGVPCTRCVTKQRIECCSLVERGGRSSLKRKRITGGDDLPSTPDGSKQRQEKVSGGQQFPIFGEDSRLLTPATDLGSQQQQQEQQVTWPQRVSLENLAEDQPTDPPPGSVQYMLSEDDAHLQTLRQMGDDDPIIRSPVPLSSSDQDQQVIEYYGELNSISILSEVLGHAQRRLIRIDLPGPAATGAIQKELARLKTTDVEYLKANHVHEFPAANICHTFLHLFLKHVYPYTPILNRQHLLDDYTRGTCSSFLLWSIFANVVPYASRETLLDAGYTEYPAAQKEYFARARLLYDFGCEKGQLSLLQGSVLLSSFQFSVAPDKDFRFWFHNAVRIATQMGFHQQDIGSHLDTETYHLARRIWWVLYSRDVWFCTVGFENARRMQGREFEIPLPDVQDWGCELQVSPRHKDLMPEINSTQRHFLRANCQLAIFGARFLSLLQPNRLPLMTAVHELTRDLAAWRSSLPEDLVPDRVGHWTSANAWVLFLWAMGLRLECWFYRAVRQRLKGVEDTDASWAHDRLRRCIFELDTVLERAIVNQVARYCPPSFLVCVSHLLTLQLEIALDARVSEAQRLKARTQIHMGLDYLCEVGDRWLNGKWTYRVFDSVTRRTGIAMAAPKSASRWTGTAGSHADPGVWPDSQTERPVIESAALDLNEDGSILPDRWIEELLTQNLASGLDDGLFNSIFAT</sequence>
<dbReference type="PROSITE" id="PS50048">
    <property type="entry name" value="ZN2_CY6_FUNGAL_2"/>
    <property type="match status" value="1"/>
</dbReference>
<keyword evidence="5" id="KW-0539">Nucleus</keyword>
<evidence type="ECO:0000256" key="6">
    <source>
        <dbReference type="SAM" id="MobiDB-lite"/>
    </source>
</evidence>
<dbReference type="GO" id="GO:0000981">
    <property type="term" value="F:DNA-binding transcription factor activity, RNA polymerase II-specific"/>
    <property type="evidence" value="ECO:0007669"/>
    <property type="project" value="InterPro"/>
</dbReference>
<dbReference type="AlphaFoldDB" id="A0AAD4CUV9"/>
<dbReference type="Pfam" id="PF04082">
    <property type="entry name" value="Fungal_trans"/>
    <property type="match status" value="1"/>
</dbReference>
<dbReference type="CDD" id="cd00067">
    <property type="entry name" value="GAL4"/>
    <property type="match status" value="1"/>
</dbReference>
<feature type="domain" description="Zn(2)-C6 fungal-type" evidence="7">
    <location>
        <begin position="36"/>
        <end position="67"/>
    </location>
</feature>
<proteinExistence type="predicted"/>
<evidence type="ECO:0000313" key="9">
    <source>
        <dbReference type="Proteomes" id="UP001194746"/>
    </source>
</evidence>
<evidence type="ECO:0000256" key="4">
    <source>
        <dbReference type="ARBA" id="ARBA00023163"/>
    </source>
</evidence>
<gene>
    <name evidence="8" type="ORF">FE257_012397</name>
</gene>
<evidence type="ECO:0000256" key="1">
    <source>
        <dbReference type="ARBA" id="ARBA00022723"/>
    </source>
</evidence>
<dbReference type="GO" id="GO:0009893">
    <property type="term" value="P:positive regulation of metabolic process"/>
    <property type="evidence" value="ECO:0007669"/>
    <property type="project" value="UniProtKB-ARBA"/>
</dbReference>
<keyword evidence="4" id="KW-0804">Transcription</keyword>
<evidence type="ECO:0000256" key="2">
    <source>
        <dbReference type="ARBA" id="ARBA00023015"/>
    </source>
</evidence>
<dbReference type="SMART" id="SM00066">
    <property type="entry name" value="GAL4"/>
    <property type="match status" value="1"/>
</dbReference>
<keyword evidence="3" id="KW-0238">DNA-binding</keyword>
<keyword evidence="2" id="KW-0805">Transcription regulation</keyword>
<name>A0AAD4CUV9_ASPNN</name>
<evidence type="ECO:0000313" key="8">
    <source>
        <dbReference type="EMBL" id="KAF9892986.1"/>
    </source>
</evidence>
<feature type="compositionally biased region" description="Polar residues" evidence="6">
    <location>
        <begin position="16"/>
        <end position="28"/>
    </location>
</feature>
<comment type="caution">
    <text evidence="8">The sequence shown here is derived from an EMBL/GenBank/DDBJ whole genome shotgun (WGS) entry which is preliminary data.</text>
</comment>
<dbReference type="CDD" id="cd12148">
    <property type="entry name" value="fungal_TF_MHR"/>
    <property type="match status" value="1"/>
</dbReference>
<accession>A0AAD4CUV9</accession>
<dbReference type="GO" id="GO:0006351">
    <property type="term" value="P:DNA-templated transcription"/>
    <property type="evidence" value="ECO:0007669"/>
    <property type="project" value="InterPro"/>
</dbReference>
<organism evidence="8 9">
    <name type="scientific">Aspergillus nanangensis</name>
    <dbReference type="NCBI Taxonomy" id="2582783"/>
    <lineage>
        <taxon>Eukaryota</taxon>
        <taxon>Fungi</taxon>
        <taxon>Dikarya</taxon>
        <taxon>Ascomycota</taxon>
        <taxon>Pezizomycotina</taxon>
        <taxon>Eurotiomycetes</taxon>
        <taxon>Eurotiomycetidae</taxon>
        <taxon>Eurotiales</taxon>
        <taxon>Aspergillaceae</taxon>
        <taxon>Aspergillus</taxon>
        <taxon>Aspergillus subgen. Circumdati</taxon>
    </lineage>
</organism>
<reference evidence="8" key="2">
    <citation type="submission" date="2020-02" db="EMBL/GenBank/DDBJ databases">
        <authorList>
            <person name="Gilchrist C.L.M."/>
            <person name="Chooi Y.-H."/>
        </authorList>
    </citation>
    <scope>NUCLEOTIDE SEQUENCE</scope>
    <source>
        <strain evidence="8">MST-FP2251</strain>
    </source>
</reference>
<dbReference type="GO" id="GO:0008270">
    <property type="term" value="F:zinc ion binding"/>
    <property type="evidence" value="ECO:0007669"/>
    <property type="project" value="InterPro"/>
</dbReference>